<keyword evidence="1" id="KW-0812">Transmembrane</keyword>
<proteinExistence type="predicted"/>
<sequence length="152" mass="17379">MRRRGASGKLQRIAVIDDSVTVKEILNNEWPKDTDECVQRLVNENVDGALLMTYTAQKLARDDTQNRLRVEAVPGASMSLRMGVLSEVDRSFYGLWEKTLYNVSRKSRAEIVQSYVEDVETPTIMAYLFDHPLYLVALIAGVLLFCLRRIMH</sequence>
<dbReference type="EMBL" id="CZAL01000009">
    <property type="protein sequence ID" value="CUP41062.1"/>
    <property type="molecule type" value="Genomic_DNA"/>
</dbReference>
<gene>
    <name evidence="2" type="ORF">ERS852498_01932</name>
</gene>
<evidence type="ECO:0000313" key="2">
    <source>
        <dbReference type="EMBL" id="CUP41062.1"/>
    </source>
</evidence>
<accession>A0A174MX89</accession>
<feature type="transmembrane region" description="Helical" evidence="1">
    <location>
        <begin position="133"/>
        <end position="151"/>
    </location>
</feature>
<keyword evidence="1" id="KW-1133">Transmembrane helix</keyword>
<protein>
    <submittedName>
        <fullName evidence="2">Uncharacterized protein</fullName>
    </submittedName>
</protein>
<name>A0A174MX89_9FIRM</name>
<organism evidence="2 3">
    <name type="scientific">Fusicatenibacter saccharivorans</name>
    <dbReference type="NCBI Taxonomy" id="1150298"/>
    <lineage>
        <taxon>Bacteria</taxon>
        <taxon>Bacillati</taxon>
        <taxon>Bacillota</taxon>
        <taxon>Clostridia</taxon>
        <taxon>Lachnospirales</taxon>
        <taxon>Lachnospiraceae</taxon>
        <taxon>Fusicatenibacter</taxon>
    </lineage>
</organism>
<evidence type="ECO:0000256" key="1">
    <source>
        <dbReference type="SAM" id="Phobius"/>
    </source>
</evidence>
<dbReference type="Proteomes" id="UP000095709">
    <property type="component" value="Unassembled WGS sequence"/>
</dbReference>
<dbReference type="AlphaFoldDB" id="A0A174MX89"/>
<evidence type="ECO:0000313" key="3">
    <source>
        <dbReference type="Proteomes" id="UP000095709"/>
    </source>
</evidence>
<reference evidence="2 3" key="1">
    <citation type="submission" date="2015-09" db="EMBL/GenBank/DDBJ databases">
        <authorList>
            <consortium name="Pathogen Informatics"/>
        </authorList>
    </citation>
    <scope>NUCLEOTIDE SEQUENCE [LARGE SCALE GENOMIC DNA]</scope>
    <source>
        <strain evidence="2 3">2789STDY5834885</strain>
    </source>
</reference>
<keyword evidence="1" id="KW-0472">Membrane</keyword>